<dbReference type="AlphaFoldDB" id="A0A6P8HDF3"/>
<dbReference type="InParanoid" id="A0A6P8HDF3"/>
<name>A0A6P8HDF3_ACTTE</name>
<accession>A0A6P8HDF3</accession>
<dbReference type="InterPro" id="IPR001293">
    <property type="entry name" value="Znf_TRAF"/>
</dbReference>
<keyword evidence="8" id="KW-1185">Reference proteome</keyword>
<evidence type="ECO:0000256" key="4">
    <source>
        <dbReference type="PROSITE-ProRule" id="PRU00207"/>
    </source>
</evidence>
<gene>
    <name evidence="9" type="primary">LOC116288092</name>
</gene>
<dbReference type="PROSITE" id="PS00518">
    <property type="entry name" value="ZF_RING_1"/>
    <property type="match status" value="1"/>
</dbReference>
<protein>
    <submittedName>
        <fullName evidence="9">E3 ubiquitin-protein ligase NRDP1-like</fullName>
    </submittedName>
</protein>
<dbReference type="SMART" id="SM00184">
    <property type="entry name" value="RING"/>
    <property type="match status" value="1"/>
</dbReference>
<dbReference type="PANTHER" id="PTHR10131:SF94">
    <property type="entry name" value="TNF RECEPTOR-ASSOCIATED FACTOR 4"/>
    <property type="match status" value="1"/>
</dbReference>
<evidence type="ECO:0000256" key="3">
    <source>
        <dbReference type="ARBA" id="ARBA00022833"/>
    </source>
</evidence>
<evidence type="ECO:0000259" key="6">
    <source>
        <dbReference type="PROSITE" id="PS50089"/>
    </source>
</evidence>
<dbReference type="InterPro" id="IPR013083">
    <property type="entry name" value="Znf_RING/FYVE/PHD"/>
</dbReference>
<feature type="coiled-coil region" evidence="5">
    <location>
        <begin position="162"/>
        <end position="210"/>
    </location>
</feature>
<evidence type="ECO:0000259" key="7">
    <source>
        <dbReference type="PROSITE" id="PS50145"/>
    </source>
</evidence>
<proteinExistence type="predicted"/>
<dbReference type="SUPFAM" id="SSF49599">
    <property type="entry name" value="TRAF domain-like"/>
    <property type="match status" value="1"/>
</dbReference>
<dbReference type="Proteomes" id="UP000515163">
    <property type="component" value="Unplaced"/>
</dbReference>
<feature type="domain" description="TRAF-type" evidence="7">
    <location>
        <begin position="107"/>
        <end position="145"/>
    </location>
</feature>
<dbReference type="PANTHER" id="PTHR10131">
    <property type="entry name" value="TNF RECEPTOR ASSOCIATED FACTOR"/>
    <property type="match status" value="1"/>
</dbReference>
<reference evidence="9" key="1">
    <citation type="submission" date="2025-08" db="UniProtKB">
        <authorList>
            <consortium name="RefSeq"/>
        </authorList>
    </citation>
    <scope>IDENTIFICATION</scope>
    <source>
        <tissue evidence="9">Tentacle</tissue>
    </source>
</reference>
<dbReference type="InterPro" id="IPR018957">
    <property type="entry name" value="Znf_C3HC4_RING-type"/>
</dbReference>
<keyword evidence="3 4" id="KW-0862">Zinc</keyword>
<dbReference type="SUPFAM" id="SSF57850">
    <property type="entry name" value="RING/U-box"/>
    <property type="match status" value="1"/>
</dbReference>
<dbReference type="KEGG" id="aten:116288092"/>
<sequence length="311" mass="35885">MGYNVQQFVNQDIDPNLLCGICAGVLEKAVITPCGHSYCDECLETWLQRRIENEGIPASCPSCRTEMLMTDTIPVIALRGIIDGLIVQCPNADDGCKLVIKLDNVDSHLKECRYEAVQCSGCWKNIQRRQLAEHHASCASIRRLCCTSYSDETIDHDFNPTVHELTQQLAEVEADLRKTKDSLNLSKGNVKKLERELRNMRYRIDLHSAEEDEEFDCDFDPEYNYGYSPQSIAQLSSMISRSLLSKPYYVDRGYTFAAIKRCYDYYHNFPGYSQDVHMMLATAYASNWFTESQRRSFEIWLENIARERFVR</sequence>
<keyword evidence="2 4" id="KW-0863">Zinc-finger</keyword>
<dbReference type="Pfam" id="PF00097">
    <property type="entry name" value="zf-C3HC4"/>
    <property type="match status" value="1"/>
</dbReference>
<dbReference type="Gene3D" id="3.30.40.10">
    <property type="entry name" value="Zinc/RING finger domain, C3HC4 (zinc finger)"/>
    <property type="match status" value="2"/>
</dbReference>
<evidence type="ECO:0000313" key="8">
    <source>
        <dbReference type="Proteomes" id="UP000515163"/>
    </source>
</evidence>
<dbReference type="GO" id="GO:0008270">
    <property type="term" value="F:zinc ion binding"/>
    <property type="evidence" value="ECO:0007669"/>
    <property type="project" value="UniProtKB-KW"/>
</dbReference>
<evidence type="ECO:0000256" key="2">
    <source>
        <dbReference type="ARBA" id="ARBA00022771"/>
    </source>
</evidence>
<evidence type="ECO:0000256" key="1">
    <source>
        <dbReference type="ARBA" id="ARBA00022723"/>
    </source>
</evidence>
<evidence type="ECO:0000313" key="9">
    <source>
        <dbReference type="RefSeq" id="XP_031550687.1"/>
    </source>
</evidence>
<dbReference type="OrthoDB" id="1630758at2759"/>
<keyword evidence="5" id="KW-0175">Coiled coil</keyword>
<organism evidence="8 9">
    <name type="scientific">Actinia tenebrosa</name>
    <name type="common">Australian red waratah sea anemone</name>
    <dbReference type="NCBI Taxonomy" id="6105"/>
    <lineage>
        <taxon>Eukaryota</taxon>
        <taxon>Metazoa</taxon>
        <taxon>Cnidaria</taxon>
        <taxon>Anthozoa</taxon>
        <taxon>Hexacorallia</taxon>
        <taxon>Actiniaria</taxon>
        <taxon>Actiniidae</taxon>
        <taxon>Actinia</taxon>
    </lineage>
</organism>
<evidence type="ECO:0000256" key="5">
    <source>
        <dbReference type="SAM" id="Coils"/>
    </source>
</evidence>
<dbReference type="GeneID" id="116288092"/>
<dbReference type="InterPro" id="IPR017907">
    <property type="entry name" value="Znf_RING_CS"/>
</dbReference>
<dbReference type="InterPro" id="IPR001841">
    <property type="entry name" value="Znf_RING"/>
</dbReference>
<feature type="domain" description="RING-type" evidence="6">
    <location>
        <begin position="19"/>
        <end position="64"/>
    </location>
</feature>
<keyword evidence="1 4" id="KW-0479">Metal-binding</keyword>
<dbReference type="PROSITE" id="PS50089">
    <property type="entry name" value="ZF_RING_2"/>
    <property type="match status" value="1"/>
</dbReference>
<dbReference type="RefSeq" id="XP_031550687.1">
    <property type="nucleotide sequence ID" value="XM_031694827.1"/>
</dbReference>
<feature type="zinc finger region" description="TRAF-type" evidence="4">
    <location>
        <begin position="107"/>
        <end position="145"/>
    </location>
</feature>
<dbReference type="PROSITE" id="PS50145">
    <property type="entry name" value="ZF_TRAF"/>
    <property type="match status" value="1"/>
</dbReference>